<dbReference type="GO" id="GO:0000155">
    <property type="term" value="F:phosphorelay sensor kinase activity"/>
    <property type="evidence" value="ECO:0007669"/>
    <property type="project" value="InterPro"/>
</dbReference>
<dbReference type="PROSITE" id="PS50109">
    <property type="entry name" value="HIS_KIN"/>
    <property type="match status" value="1"/>
</dbReference>
<evidence type="ECO:0000256" key="5">
    <source>
        <dbReference type="ARBA" id="ARBA00023012"/>
    </source>
</evidence>
<reference evidence="9 10" key="1">
    <citation type="journal article" date="2011" name="Stand. Genomic Sci.">
        <title>Complete genome sequence of Rhodospirillum rubrum type strain (S1).</title>
        <authorList>
            <person name="Munk A.C."/>
            <person name="Copeland A."/>
            <person name="Lucas S."/>
            <person name="Lapidus A."/>
            <person name="Del Rio T.G."/>
            <person name="Barry K."/>
            <person name="Detter J.C."/>
            <person name="Hammon N."/>
            <person name="Israni S."/>
            <person name="Pitluck S."/>
            <person name="Brettin T."/>
            <person name="Bruce D."/>
            <person name="Han C."/>
            <person name="Tapia R."/>
            <person name="Gilna P."/>
            <person name="Schmutz J."/>
            <person name="Larimer F."/>
            <person name="Land M."/>
            <person name="Kyrpides N.C."/>
            <person name="Mavromatis K."/>
            <person name="Richardson P."/>
            <person name="Rohde M."/>
            <person name="Goker M."/>
            <person name="Klenk H.P."/>
            <person name="Zhang Y."/>
            <person name="Roberts G.P."/>
            <person name="Reslewic S."/>
            <person name="Schwartz D.C."/>
        </authorList>
    </citation>
    <scope>NUCLEOTIDE SEQUENCE [LARGE SCALE GENOMIC DNA]</scope>
    <source>
        <strain evidence="10">ATCC 11170 / ATH 1.1.1 / DSM 467 / LMG 4362 / NCIMB 8255 / S1</strain>
    </source>
</reference>
<protein>
    <recommendedName>
        <fullName evidence="2">histidine kinase</fullName>
        <ecNumber evidence="2">2.7.13.3</ecNumber>
    </recommendedName>
</protein>
<evidence type="ECO:0000256" key="1">
    <source>
        <dbReference type="ARBA" id="ARBA00000085"/>
    </source>
</evidence>
<sequence length="346" mass="37667">MEGAEAMRPRQRWIPVVVFLTLSVVLTAGLVSVDAFDLFYDFSRAHESWEADEIALALFAAIFGGFIAFFFEVWRVNRSLTLSLAALEEAKREAETARHEAEAAHAAKNHFLSHLNQELRTPLNAISGYAEKIAQLAETRPLPEQVTQGVGQIRRASDELRQLIDELLDLSAVGDGTLSLDLRPVDILGFFALCARDLQTLFSRRHSTLDLDLAGIGGKAMIDEARLKQILYAVLISAIRQTPEGVVDLSASTTDQPSPGLSKSQREPRVLHVTVTSDSLSRSLTRIADPFAPFQSGGDESMGIGLGLTLSRSLAQRMGGDLVVARVSGGRNGYHIRIPLPPAVDG</sequence>
<dbReference type="PANTHER" id="PTHR43711">
    <property type="entry name" value="TWO-COMPONENT HISTIDINE KINASE"/>
    <property type="match status" value="1"/>
</dbReference>
<comment type="catalytic activity">
    <reaction evidence="1">
        <text>ATP + protein L-histidine = ADP + protein N-phospho-L-histidine.</text>
        <dbReference type="EC" id="2.7.13.3"/>
    </reaction>
</comment>
<dbReference type="AlphaFoldDB" id="Q2RT61"/>
<feature type="transmembrane region" description="Helical" evidence="7">
    <location>
        <begin position="12"/>
        <end position="33"/>
    </location>
</feature>
<keyword evidence="7" id="KW-0472">Membrane</keyword>
<accession>Q2RT61</accession>
<dbReference type="HOGENOM" id="CLU_839075_0_0_5"/>
<keyword evidence="7" id="KW-1133">Transmembrane helix</keyword>
<dbReference type="InterPro" id="IPR036097">
    <property type="entry name" value="HisK_dim/P_sf"/>
</dbReference>
<dbReference type="EnsemblBacteria" id="ABC22684">
    <property type="protein sequence ID" value="ABC22684"/>
    <property type="gene ID" value="Rru_A1884"/>
</dbReference>
<evidence type="ECO:0000313" key="9">
    <source>
        <dbReference type="EMBL" id="ABC22684.1"/>
    </source>
</evidence>
<proteinExistence type="predicted"/>
<dbReference type="Pfam" id="PF02518">
    <property type="entry name" value="HATPase_c"/>
    <property type="match status" value="1"/>
</dbReference>
<gene>
    <name evidence="9" type="ordered locus">Rru_A1884</name>
</gene>
<dbReference type="PATRIC" id="fig|269796.9.peg.1964"/>
<name>Q2RT61_RHORT</name>
<dbReference type="SUPFAM" id="SSF47384">
    <property type="entry name" value="Homodimeric domain of signal transducing histidine kinase"/>
    <property type="match status" value="1"/>
</dbReference>
<dbReference type="Gene3D" id="1.10.287.130">
    <property type="match status" value="1"/>
</dbReference>
<keyword evidence="3" id="KW-0808">Transferase</keyword>
<keyword evidence="6" id="KW-0175">Coiled coil</keyword>
<organism evidence="9 10">
    <name type="scientific">Rhodospirillum rubrum (strain ATCC 11170 / ATH 1.1.1 / DSM 467 / LMG 4362 / NCIMB 8255 / S1)</name>
    <dbReference type="NCBI Taxonomy" id="269796"/>
    <lineage>
        <taxon>Bacteria</taxon>
        <taxon>Pseudomonadati</taxon>
        <taxon>Pseudomonadota</taxon>
        <taxon>Alphaproteobacteria</taxon>
        <taxon>Rhodospirillales</taxon>
        <taxon>Rhodospirillaceae</taxon>
        <taxon>Rhodospirillum</taxon>
    </lineage>
</organism>
<evidence type="ECO:0000256" key="4">
    <source>
        <dbReference type="ARBA" id="ARBA00022777"/>
    </source>
</evidence>
<dbReference type="InterPro" id="IPR036890">
    <property type="entry name" value="HATPase_C_sf"/>
</dbReference>
<dbReference type="PhylomeDB" id="Q2RT61"/>
<evidence type="ECO:0000313" key="10">
    <source>
        <dbReference type="Proteomes" id="UP000001929"/>
    </source>
</evidence>
<dbReference type="eggNOG" id="COG2205">
    <property type="taxonomic scope" value="Bacteria"/>
</dbReference>
<keyword evidence="4 9" id="KW-0418">Kinase</keyword>
<dbReference type="InterPro" id="IPR005467">
    <property type="entry name" value="His_kinase_dom"/>
</dbReference>
<feature type="domain" description="Histidine kinase" evidence="8">
    <location>
        <begin position="114"/>
        <end position="344"/>
    </location>
</feature>
<keyword evidence="7" id="KW-0812">Transmembrane</keyword>
<evidence type="ECO:0000256" key="3">
    <source>
        <dbReference type="ARBA" id="ARBA00022679"/>
    </source>
</evidence>
<feature type="transmembrane region" description="Helical" evidence="7">
    <location>
        <begin position="53"/>
        <end position="74"/>
    </location>
</feature>
<dbReference type="PANTHER" id="PTHR43711:SF1">
    <property type="entry name" value="HISTIDINE KINASE 1"/>
    <property type="match status" value="1"/>
</dbReference>
<dbReference type="SMART" id="SM00388">
    <property type="entry name" value="HisKA"/>
    <property type="match status" value="1"/>
</dbReference>
<feature type="coiled-coil region" evidence="6">
    <location>
        <begin position="77"/>
        <end position="107"/>
    </location>
</feature>
<evidence type="ECO:0000256" key="7">
    <source>
        <dbReference type="SAM" id="Phobius"/>
    </source>
</evidence>
<dbReference type="SUPFAM" id="SSF55874">
    <property type="entry name" value="ATPase domain of HSP90 chaperone/DNA topoisomerase II/histidine kinase"/>
    <property type="match status" value="1"/>
</dbReference>
<keyword evidence="10" id="KW-1185">Reference proteome</keyword>
<keyword evidence="5" id="KW-0902">Two-component regulatory system</keyword>
<dbReference type="Pfam" id="PF00512">
    <property type="entry name" value="HisKA"/>
    <property type="match status" value="1"/>
</dbReference>
<dbReference type="Gene3D" id="3.30.565.10">
    <property type="entry name" value="Histidine kinase-like ATPase, C-terminal domain"/>
    <property type="match status" value="1"/>
</dbReference>
<dbReference type="SMART" id="SM00387">
    <property type="entry name" value="HATPase_c"/>
    <property type="match status" value="1"/>
</dbReference>
<dbReference type="InterPro" id="IPR003661">
    <property type="entry name" value="HisK_dim/P_dom"/>
</dbReference>
<evidence type="ECO:0000256" key="6">
    <source>
        <dbReference type="SAM" id="Coils"/>
    </source>
</evidence>
<evidence type="ECO:0000259" key="8">
    <source>
        <dbReference type="PROSITE" id="PS50109"/>
    </source>
</evidence>
<evidence type="ECO:0000256" key="2">
    <source>
        <dbReference type="ARBA" id="ARBA00012438"/>
    </source>
</evidence>
<dbReference type="InterPro" id="IPR050736">
    <property type="entry name" value="Sensor_HK_Regulatory"/>
</dbReference>
<dbReference type="KEGG" id="rru:Rru_A1884"/>
<dbReference type="Proteomes" id="UP000001929">
    <property type="component" value="Chromosome"/>
</dbReference>
<dbReference type="STRING" id="269796.Rru_A1884"/>
<dbReference type="EMBL" id="CP000230">
    <property type="protein sequence ID" value="ABC22684.1"/>
    <property type="molecule type" value="Genomic_DNA"/>
</dbReference>
<dbReference type="CDD" id="cd00082">
    <property type="entry name" value="HisKA"/>
    <property type="match status" value="1"/>
</dbReference>
<dbReference type="InterPro" id="IPR003594">
    <property type="entry name" value="HATPase_dom"/>
</dbReference>
<dbReference type="EC" id="2.7.13.3" evidence="2"/>